<dbReference type="PANTHER" id="PTHR46580:SF4">
    <property type="entry name" value="ATP_GTP-BINDING PROTEIN"/>
    <property type="match status" value="1"/>
</dbReference>
<dbReference type="Pfam" id="PF13517">
    <property type="entry name" value="FG-GAP_3"/>
    <property type="match status" value="5"/>
</dbReference>
<reference evidence="3" key="1">
    <citation type="journal article" date="2014" name="Int. J. Syst. Evol. Microbiol.">
        <title>Complete genome sequence of Corynebacterium casei LMG S-19264T (=DSM 44701T), isolated from a smear-ripened cheese.</title>
        <authorList>
            <consortium name="US DOE Joint Genome Institute (JGI-PGF)"/>
            <person name="Walter F."/>
            <person name="Albersmeier A."/>
            <person name="Kalinowski J."/>
            <person name="Ruckert C."/>
        </authorList>
    </citation>
    <scope>NUCLEOTIDE SEQUENCE</scope>
    <source>
        <strain evidence="3">CGMCC 1.15958</strain>
    </source>
</reference>
<evidence type="ECO:0000256" key="1">
    <source>
        <dbReference type="ARBA" id="ARBA00022729"/>
    </source>
</evidence>
<name>A0A916Z5B7_9BACT</name>
<reference evidence="3" key="2">
    <citation type="submission" date="2020-09" db="EMBL/GenBank/DDBJ databases">
        <authorList>
            <person name="Sun Q."/>
            <person name="Zhou Y."/>
        </authorList>
    </citation>
    <scope>NUCLEOTIDE SEQUENCE</scope>
    <source>
        <strain evidence="3">CGMCC 1.15958</strain>
    </source>
</reference>
<dbReference type="EMBL" id="BMKK01000012">
    <property type="protein sequence ID" value="GGD76971.1"/>
    <property type="molecule type" value="Genomic_DNA"/>
</dbReference>
<sequence length="1139" mass="127248">MNPADVSPDYGLPKKPLSQITKFSRVMQKFLIFILSSIVLFSCKKNEDYKFQLLSTERTGIDFSNDLVPSKDLNIFNYMYFYNGGGVGAGDLNNDGLIDLCFTSNLKENKLYLNKGGLKFEDITTKSNFKSNKGWSTGVSIVDINQDGKLDIYISQVGDYEGLKGQNLLYVCQKITPEGIPVYEELSKEYGLDLRGFGTQAAFFDYDLDGDLDMFMLNHSVHSNGTFGARANFDGTFHPTAGDKLFMATKDGASTHPRYVDVTQNSGIIGTVLGYGLGVCVGDVNLDGYPDMYIGNDFHENDYLYINQKGAGFKDEINSQMMHTSQFSMGVDIADINNDAFPEIVSLDMLPNDPEILKRSEGDDAYNIFNYKLKQGYNHQFSRNNLQLNNKNGTFSEIGMFAGIHATDWSWASLFVDFDNDGYKDLFVSNGIGKRMNDIDYIKFASDEVIQEKIREKKFDETDVSLVDKLPEIKLFNKFFSNQANLAFKDAEAEILNDKLSFSNGSVYADLDNDGDLDIITNNINEKAFIYENFANKNNPQNKSLTISLKGDAQNLNAIGTKCLVFMKDKTITYEKFPVRGFQSSMEIPLTVGLGNAVEIDSILIVWPNNTYQKLDKSSFAKNKIQVNFTVGLPVFDYKTLVPKSKTVEFQNIAQQIGLEIKHEENNFVEFDREILIPNMMSTEGPALAVADVNHDGLEDVFVGSARDFKSQILLQKSDGKFARTKQPAIEKDSLYEDIDAVFVDVNADTHLDLVLATGGNEFFGKAQSLTQRLYLNDGKGNFTLKPDAFNGIYMTASSVKPIDFDADGKMDLFISGRAVPWDYGAIPRSYLLKNDGMGKFTDITAAIAPELAQAGLVKNATFADMDKDGDQDLLLALEWDSITMFENNKGKFTKKVLSQEKGWWNFTLPFDFDGDGDIDILAGNLGQNSRLQASTSQPIRMYVNDYDGNGKREQILTYYLNGKEIPFANKLEIDKQLPVTKKKYLLAKDFAKASIADIVGKDLLNSATLFEADYFSNAILINDGKGNFTTKPLPANAQFTPFNDAQIIDANGDSLPDVLLMGNFYECNIQMGRYDADYGTVLINRGKGNFEATQMQGLPVKGQVRRLKKIKIGKEDIILAARNNDYLMAIKLALRKNQ</sequence>
<gene>
    <name evidence="3" type="ORF">GCM10011514_46140</name>
</gene>
<organism evidence="3 4">
    <name type="scientific">Emticicia aquatilis</name>
    <dbReference type="NCBI Taxonomy" id="1537369"/>
    <lineage>
        <taxon>Bacteria</taxon>
        <taxon>Pseudomonadati</taxon>
        <taxon>Bacteroidota</taxon>
        <taxon>Cytophagia</taxon>
        <taxon>Cytophagales</taxon>
        <taxon>Leadbetterellaceae</taxon>
        <taxon>Emticicia</taxon>
    </lineage>
</organism>
<evidence type="ECO:0000313" key="4">
    <source>
        <dbReference type="Proteomes" id="UP000609064"/>
    </source>
</evidence>
<proteinExistence type="predicted"/>
<dbReference type="InterPro" id="IPR011519">
    <property type="entry name" value="UnbV_ASPIC"/>
</dbReference>
<dbReference type="SUPFAM" id="SSF69318">
    <property type="entry name" value="Integrin alpha N-terminal domain"/>
    <property type="match status" value="3"/>
</dbReference>
<dbReference type="Pfam" id="PF07593">
    <property type="entry name" value="UnbV_ASPIC"/>
    <property type="match status" value="1"/>
</dbReference>
<accession>A0A916Z5B7</accession>
<dbReference type="Proteomes" id="UP000609064">
    <property type="component" value="Unassembled WGS sequence"/>
</dbReference>
<dbReference type="PANTHER" id="PTHR46580">
    <property type="entry name" value="SENSOR KINASE-RELATED"/>
    <property type="match status" value="1"/>
</dbReference>
<feature type="domain" description="ASPIC/UnbV" evidence="2">
    <location>
        <begin position="558"/>
        <end position="617"/>
    </location>
</feature>
<dbReference type="InterPro" id="IPR013517">
    <property type="entry name" value="FG-GAP"/>
</dbReference>
<evidence type="ECO:0000259" key="2">
    <source>
        <dbReference type="Pfam" id="PF07593"/>
    </source>
</evidence>
<protein>
    <recommendedName>
        <fullName evidence="2">ASPIC/UnbV domain-containing protein</fullName>
    </recommendedName>
</protein>
<keyword evidence="1" id="KW-0732">Signal</keyword>
<dbReference type="InterPro" id="IPR028994">
    <property type="entry name" value="Integrin_alpha_N"/>
</dbReference>
<keyword evidence="4" id="KW-1185">Reference proteome</keyword>
<dbReference type="AlphaFoldDB" id="A0A916Z5B7"/>
<evidence type="ECO:0000313" key="3">
    <source>
        <dbReference type="EMBL" id="GGD76971.1"/>
    </source>
</evidence>
<comment type="caution">
    <text evidence="3">The sequence shown here is derived from an EMBL/GenBank/DDBJ whole genome shotgun (WGS) entry which is preliminary data.</text>
</comment>
<dbReference type="Gene3D" id="2.130.10.130">
    <property type="entry name" value="Integrin alpha, N-terminal"/>
    <property type="match status" value="4"/>
</dbReference>